<keyword evidence="4" id="KW-0547">Nucleotide-binding</keyword>
<dbReference type="AlphaFoldDB" id="A0A1I7JDU6"/>
<feature type="transmembrane region" description="Helical" evidence="8">
    <location>
        <begin position="264"/>
        <end position="287"/>
    </location>
</feature>
<dbReference type="SUPFAM" id="SSF52540">
    <property type="entry name" value="P-loop containing nucleoside triphosphate hydrolases"/>
    <property type="match status" value="1"/>
</dbReference>
<dbReference type="PROSITE" id="PS50893">
    <property type="entry name" value="ABC_TRANSPORTER_2"/>
    <property type="match status" value="1"/>
</dbReference>
<dbReference type="InterPro" id="IPR011527">
    <property type="entry name" value="ABC1_TM_dom"/>
</dbReference>
<dbReference type="SUPFAM" id="SSF90123">
    <property type="entry name" value="ABC transporter transmembrane region"/>
    <property type="match status" value="1"/>
</dbReference>
<keyword evidence="7 8" id="KW-0472">Membrane</keyword>
<feature type="transmembrane region" description="Helical" evidence="8">
    <location>
        <begin position="79"/>
        <end position="103"/>
    </location>
</feature>
<evidence type="ECO:0000313" key="12">
    <source>
        <dbReference type="Proteomes" id="UP000183508"/>
    </source>
</evidence>
<dbReference type="STRING" id="392015.SAMN05421543_109145"/>
<keyword evidence="3 8" id="KW-0812">Transmembrane</keyword>
<dbReference type="FunFam" id="3.40.50.300:FF:000287">
    <property type="entry name" value="Multidrug ABC transporter ATP-binding protein"/>
    <property type="match status" value="1"/>
</dbReference>
<feature type="domain" description="ABC transmembrane type-1" evidence="10">
    <location>
        <begin position="40"/>
        <end position="325"/>
    </location>
</feature>
<dbReference type="GO" id="GO:0016887">
    <property type="term" value="F:ATP hydrolysis activity"/>
    <property type="evidence" value="ECO:0007669"/>
    <property type="project" value="InterPro"/>
</dbReference>
<dbReference type="Gene3D" id="1.20.1560.10">
    <property type="entry name" value="ABC transporter type 1, transmembrane domain"/>
    <property type="match status" value="1"/>
</dbReference>
<keyword evidence="6 8" id="KW-1133">Transmembrane helix</keyword>
<feature type="transmembrane region" description="Helical" evidence="8">
    <location>
        <begin position="39"/>
        <end position="59"/>
    </location>
</feature>
<evidence type="ECO:0000256" key="1">
    <source>
        <dbReference type="ARBA" id="ARBA00004651"/>
    </source>
</evidence>
<evidence type="ECO:0000256" key="3">
    <source>
        <dbReference type="ARBA" id="ARBA00022692"/>
    </source>
</evidence>
<feature type="transmembrane region" description="Helical" evidence="8">
    <location>
        <begin position="152"/>
        <end position="175"/>
    </location>
</feature>
<evidence type="ECO:0000256" key="4">
    <source>
        <dbReference type="ARBA" id="ARBA00022741"/>
    </source>
</evidence>
<keyword evidence="5 11" id="KW-0067">ATP-binding</keyword>
<evidence type="ECO:0000313" key="11">
    <source>
        <dbReference type="EMBL" id="SFU83354.1"/>
    </source>
</evidence>
<dbReference type="CDD" id="cd18544">
    <property type="entry name" value="ABC_6TM_TmrA_like"/>
    <property type="match status" value="1"/>
</dbReference>
<dbReference type="Proteomes" id="UP000183508">
    <property type="component" value="Unassembled WGS sequence"/>
</dbReference>
<evidence type="ECO:0000259" key="10">
    <source>
        <dbReference type="PROSITE" id="PS50929"/>
    </source>
</evidence>
<dbReference type="Pfam" id="PF00664">
    <property type="entry name" value="ABC_membrane"/>
    <property type="match status" value="1"/>
</dbReference>
<dbReference type="InterPro" id="IPR017871">
    <property type="entry name" value="ABC_transporter-like_CS"/>
</dbReference>
<dbReference type="CDD" id="cd03254">
    <property type="entry name" value="ABCC_Glucan_exporter_like"/>
    <property type="match status" value="1"/>
</dbReference>
<dbReference type="Pfam" id="PF00005">
    <property type="entry name" value="ABC_tran"/>
    <property type="match status" value="1"/>
</dbReference>
<name>A0A1I7JDU6_9BACL</name>
<reference evidence="12" key="1">
    <citation type="submission" date="2016-10" db="EMBL/GenBank/DDBJ databases">
        <authorList>
            <person name="Varghese N."/>
        </authorList>
    </citation>
    <scope>NUCLEOTIDE SEQUENCE [LARGE SCALE GENOMIC DNA]</scope>
    <source>
        <strain evidence="12">DSM 17980</strain>
    </source>
</reference>
<dbReference type="InterPro" id="IPR027417">
    <property type="entry name" value="P-loop_NTPase"/>
</dbReference>
<evidence type="ECO:0000256" key="8">
    <source>
        <dbReference type="SAM" id="Phobius"/>
    </source>
</evidence>
<evidence type="ECO:0000256" key="6">
    <source>
        <dbReference type="ARBA" id="ARBA00022989"/>
    </source>
</evidence>
<keyword evidence="2" id="KW-0813">Transport</keyword>
<dbReference type="EMBL" id="FPBV01000009">
    <property type="protein sequence ID" value="SFU83354.1"/>
    <property type="molecule type" value="Genomic_DNA"/>
</dbReference>
<keyword evidence="12" id="KW-1185">Reference proteome</keyword>
<proteinExistence type="predicted"/>
<dbReference type="InterPro" id="IPR003439">
    <property type="entry name" value="ABC_transporter-like_ATP-bd"/>
</dbReference>
<evidence type="ECO:0000256" key="2">
    <source>
        <dbReference type="ARBA" id="ARBA00022448"/>
    </source>
</evidence>
<comment type="subcellular location">
    <subcellularLocation>
        <location evidence="1">Cell membrane</location>
        <topology evidence="1">Multi-pass membrane protein</topology>
    </subcellularLocation>
</comment>
<dbReference type="InterPro" id="IPR036640">
    <property type="entry name" value="ABC1_TM_sf"/>
</dbReference>
<dbReference type="SMART" id="SM00382">
    <property type="entry name" value="AAA"/>
    <property type="match status" value="1"/>
</dbReference>
<dbReference type="PANTHER" id="PTHR24221">
    <property type="entry name" value="ATP-BINDING CASSETTE SUB-FAMILY B"/>
    <property type="match status" value="1"/>
</dbReference>
<dbReference type="GO" id="GO:0005886">
    <property type="term" value="C:plasma membrane"/>
    <property type="evidence" value="ECO:0007669"/>
    <property type="project" value="UniProtKB-SubCell"/>
</dbReference>
<gene>
    <name evidence="11" type="ORF">SAMN05421543_109145</name>
</gene>
<feature type="transmembrane region" description="Helical" evidence="8">
    <location>
        <begin position="181"/>
        <end position="202"/>
    </location>
</feature>
<dbReference type="PROSITE" id="PS00211">
    <property type="entry name" value="ABC_TRANSPORTER_1"/>
    <property type="match status" value="1"/>
</dbReference>
<dbReference type="InterPro" id="IPR003593">
    <property type="entry name" value="AAA+_ATPase"/>
</dbReference>
<dbReference type="PROSITE" id="PS50929">
    <property type="entry name" value="ABC_TM1F"/>
    <property type="match status" value="1"/>
</dbReference>
<dbReference type="OrthoDB" id="1240423at2"/>
<dbReference type="PANTHER" id="PTHR24221:SF430">
    <property type="entry name" value="MULTIDRUG RESISTANCE ABC TRANSPORTER ATP-BINDING_PERMEASE PROTEIN YHEH-RELATED"/>
    <property type="match status" value="1"/>
</dbReference>
<dbReference type="InterPro" id="IPR039421">
    <property type="entry name" value="Type_1_exporter"/>
</dbReference>
<evidence type="ECO:0000259" key="9">
    <source>
        <dbReference type="PROSITE" id="PS50893"/>
    </source>
</evidence>
<dbReference type="GO" id="GO:0140359">
    <property type="term" value="F:ABC-type transporter activity"/>
    <property type="evidence" value="ECO:0007669"/>
    <property type="project" value="InterPro"/>
</dbReference>
<accession>A0A1I7JDU6</accession>
<dbReference type="Gene3D" id="3.40.50.300">
    <property type="entry name" value="P-loop containing nucleotide triphosphate hydrolases"/>
    <property type="match status" value="1"/>
</dbReference>
<dbReference type="eggNOG" id="COG1132">
    <property type="taxonomic scope" value="Bacteria"/>
</dbReference>
<feature type="domain" description="ABC transporter" evidence="9">
    <location>
        <begin position="359"/>
        <end position="593"/>
    </location>
</feature>
<evidence type="ECO:0000256" key="7">
    <source>
        <dbReference type="ARBA" id="ARBA00023136"/>
    </source>
</evidence>
<sequence length="609" mass="67242">MASVTSDGSPSAAGVRTDTRSGPVLRRLLAYAKPHRKTLAVALTLLGLATAADVINPVLTKVFIDDYLTPRRFPAGPLAALGGGYLALLIATVVLNYLQLVLFQTVALRIVQQLRVDVFHHVQGLGLSFFDRTPAGALISRITNDTEAVKDLFVSVLSTFVQNTVLLAGIFVSMFALDARLAAFCLLLAPIIGLAMAVYGRLSGPVFRRTREWLSQLNTRLGESLQGMHVIQALGQEERMRRAFAEINQAHFLARLKTIRLNGWLLRPLVDLIYTLALMLVLTWFGLQSLTGPVEVGVLYVFVNYLDRFFEPVNQMMMRLNLYQQAIVSAKRVFDLLDDTSFAPGKSGDGEPRITEGHIRFEDVRFSYDGETDVLDGISFEVRPGQTVALVGHTGSGKSSIVNLLMRFYPLKHGRITIDGWPLEAFSDEELRRKVGLVLQDPFLFTGDVMENIRLHRPEVSEADAVAAARFVQAHPFIERLPEGYRTTVGERGATFSAGQRQLLSFARTMAGDPVILVLDEATASIDTETEEAIQSALAKMRRGRTTIAIAHRLSTIQDADRILVLHRGRIVEEGTHQELLALGGLYHKMYLLQQGGHRLEAAAVTEGD</sequence>
<protein>
    <submittedName>
        <fullName evidence="11">ATP-binding cassette, subfamily B</fullName>
    </submittedName>
</protein>
<dbReference type="RefSeq" id="WP_083430367.1">
    <property type="nucleotide sequence ID" value="NZ_FPBV01000009.1"/>
</dbReference>
<evidence type="ECO:0000256" key="5">
    <source>
        <dbReference type="ARBA" id="ARBA00022840"/>
    </source>
</evidence>
<dbReference type="GO" id="GO:0034040">
    <property type="term" value="F:ATPase-coupled lipid transmembrane transporter activity"/>
    <property type="evidence" value="ECO:0007669"/>
    <property type="project" value="TreeGrafter"/>
</dbReference>
<organism evidence="11 12">
    <name type="scientific">Alicyclobacillus macrosporangiidus</name>
    <dbReference type="NCBI Taxonomy" id="392015"/>
    <lineage>
        <taxon>Bacteria</taxon>
        <taxon>Bacillati</taxon>
        <taxon>Bacillota</taxon>
        <taxon>Bacilli</taxon>
        <taxon>Bacillales</taxon>
        <taxon>Alicyclobacillaceae</taxon>
        <taxon>Alicyclobacillus</taxon>
    </lineage>
</organism>
<dbReference type="GO" id="GO:0005524">
    <property type="term" value="F:ATP binding"/>
    <property type="evidence" value="ECO:0007669"/>
    <property type="project" value="UniProtKB-KW"/>
</dbReference>